<organism evidence="3 4">
    <name type="scientific">Paenibacillus rhizovicinus</name>
    <dbReference type="NCBI Taxonomy" id="2704463"/>
    <lineage>
        <taxon>Bacteria</taxon>
        <taxon>Bacillati</taxon>
        <taxon>Bacillota</taxon>
        <taxon>Bacilli</taxon>
        <taxon>Bacillales</taxon>
        <taxon>Paenibacillaceae</taxon>
        <taxon>Paenibacillus</taxon>
    </lineage>
</organism>
<feature type="region of interest" description="Disordered" evidence="1">
    <location>
        <begin position="21"/>
        <end position="65"/>
    </location>
</feature>
<evidence type="ECO:0000256" key="1">
    <source>
        <dbReference type="SAM" id="MobiDB-lite"/>
    </source>
</evidence>
<dbReference type="EMBL" id="CP048286">
    <property type="protein sequence ID" value="QHW31093.1"/>
    <property type="molecule type" value="Genomic_DNA"/>
</dbReference>
<name>A0A6C0NZH7_9BACL</name>
<gene>
    <name evidence="3" type="ORF">GZH47_09655</name>
</gene>
<dbReference type="InterPro" id="IPR006059">
    <property type="entry name" value="SBP"/>
</dbReference>
<protein>
    <submittedName>
        <fullName evidence="3">Extracellular solute-binding protein</fullName>
    </submittedName>
</protein>
<evidence type="ECO:0000256" key="2">
    <source>
        <dbReference type="SAM" id="SignalP"/>
    </source>
</evidence>
<feature type="chain" id="PRO_5039326500" evidence="2">
    <location>
        <begin position="26"/>
        <end position="456"/>
    </location>
</feature>
<dbReference type="RefSeq" id="WP_162639902.1">
    <property type="nucleotide sequence ID" value="NZ_CP048286.1"/>
</dbReference>
<dbReference type="Proteomes" id="UP000479114">
    <property type="component" value="Chromosome"/>
</dbReference>
<proteinExistence type="predicted"/>
<dbReference type="SUPFAM" id="SSF53850">
    <property type="entry name" value="Periplasmic binding protein-like II"/>
    <property type="match status" value="1"/>
</dbReference>
<evidence type="ECO:0000313" key="3">
    <source>
        <dbReference type="EMBL" id="QHW31093.1"/>
    </source>
</evidence>
<accession>A0A6C0NZH7</accession>
<sequence length="456" mass="48991">MKKILALTFATALIASGCSSKGDNANDAANGTNADTGTEASTNADTTANTTANAGTNTSTATDTNKPKENVTIKVFQFKVEISNALAQMAEAYEKETGVKVEVETHGGGEDYSALLKAELAAGEEPEIITSSGWSGFDPYVDRAVDLSNEPWAKDLVEASRAQITRDGKLLGMPMNLEAYGITYNKDLFAKAGITALPQTLDELEADCKKLKDAGITPFALTNEWWSLGIHTLNIANATQADPAAFIDAVKAGTKTFKDDQHTKDWVRLVDIMFANGQKAALTTDYNTQVAEFAAGKYAMIQHGNWIQGMVDEVNPDLNLGLMPVPLSDGSPNVFTGVPSNWVVNNKSAHPDEAKAFLNWMATSETGKKFVATDFKFIPSITSIPADPAAIGKIGADFAAFSAAHPDQVKGWQWDRFPDGITQQFGAAMQEYMGKRIKADELLGRLDKAVADIMKK</sequence>
<feature type="compositionally biased region" description="Low complexity" evidence="1">
    <location>
        <begin position="22"/>
        <end position="64"/>
    </location>
</feature>
<dbReference type="PROSITE" id="PS51257">
    <property type="entry name" value="PROKAR_LIPOPROTEIN"/>
    <property type="match status" value="1"/>
</dbReference>
<keyword evidence="4" id="KW-1185">Reference proteome</keyword>
<dbReference type="Gene3D" id="3.40.190.10">
    <property type="entry name" value="Periplasmic binding protein-like II"/>
    <property type="match status" value="2"/>
</dbReference>
<dbReference type="AlphaFoldDB" id="A0A6C0NZH7"/>
<dbReference type="KEGG" id="prz:GZH47_09655"/>
<dbReference type="InterPro" id="IPR050490">
    <property type="entry name" value="Bact_solute-bd_prot1"/>
</dbReference>
<dbReference type="PANTHER" id="PTHR43649:SF12">
    <property type="entry name" value="DIACETYLCHITOBIOSE BINDING PROTEIN DASA"/>
    <property type="match status" value="1"/>
</dbReference>
<dbReference type="PANTHER" id="PTHR43649">
    <property type="entry name" value="ARABINOSE-BINDING PROTEIN-RELATED"/>
    <property type="match status" value="1"/>
</dbReference>
<evidence type="ECO:0000313" key="4">
    <source>
        <dbReference type="Proteomes" id="UP000479114"/>
    </source>
</evidence>
<dbReference type="Pfam" id="PF01547">
    <property type="entry name" value="SBP_bac_1"/>
    <property type="match status" value="1"/>
</dbReference>
<feature type="signal peptide" evidence="2">
    <location>
        <begin position="1"/>
        <end position="25"/>
    </location>
</feature>
<reference evidence="3 4" key="1">
    <citation type="submission" date="2020-02" db="EMBL/GenBank/DDBJ databases">
        <title>Paenibacillus sp. nov., isolated from rhizosphere soil of tomato.</title>
        <authorList>
            <person name="Weon H.-Y."/>
            <person name="Lee S.A."/>
        </authorList>
    </citation>
    <scope>NUCLEOTIDE SEQUENCE [LARGE SCALE GENOMIC DNA]</scope>
    <source>
        <strain evidence="3 4">14171R-81</strain>
    </source>
</reference>
<keyword evidence="2" id="KW-0732">Signal</keyword>